<dbReference type="Proteomes" id="UP000314294">
    <property type="component" value="Unassembled WGS sequence"/>
</dbReference>
<evidence type="ECO:0000256" key="1">
    <source>
        <dbReference type="SAM" id="MobiDB-lite"/>
    </source>
</evidence>
<name>A0A4Z2FMQ4_9TELE</name>
<evidence type="ECO:0000313" key="3">
    <source>
        <dbReference type="Proteomes" id="UP000314294"/>
    </source>
</evidence>
<gene>
    <name evidence="2" type="ORF">EYF80_047539</name>
</gene>
<keyword evidence="3" id="KW-1185">Reference proteome</keyword>
<comment type="caution">
    <text evidence="2">The sequence shown here is derived from an EMBL/GenBank/DDBJ whole genome shotgun (WGS) entry which is preliminary data.</text>
</comment>
<sequence>MYGFSSRTIERPVDYDVLGAGSSHSDVQEHLTCRRGARRGFHPNTGACHEREVQGDSKQKAASTQGRPHNLSTSALT</sequence>
<feature type="region of interest" description="Disordered" evidence="1">
    <location>
        <begin position="37"/>
        <end position="77"/>
    </location>
</feature>
<reference evidence="2 3" key="1">
    <citation type="submission" date="2019-03" db="EMBL/GenBank/DDBJ databases">
        <title>First draft genome of Liparis tanakae, snailfish: a comprehensive survey of snailfish specific genes.</title>
        <authorList>
            <person name="Kim W."/>
            <person name="Song I."/>
            <person name="Jeong J.-H."/>
            <person name="Kim D."/>
            <person name="Kim S."/>
            <person name="Ryu S."/>
            <person name="Song J.Y."/>
            <person name="Lee S.K."/>
        </authorList>
    </citation>
    <scope>NUCLEOTIDE SEQUENCE [LARGE SCALE GENOMIC DNA]</scope>
    <source>
        <tissue evidence="2">Muscle</tissue>
    </source>
</reference>
<dbReference type="AlphaFoldDB" id="A0A4Z2FMQ4"/>
<evidence type="ECO:0000313" key="2">
    <source>
        <dbReference type="EMBL" id="TNN42301.1"/>
    </source>
</evidence>
<organism evidence="2 3">
    <name type="scientific">Liparis tanakae</name>
    <name type="common">Tanaka's snailfish</name>
    <dbReference type="NCBI Taxonomy" id="230148"/>
    <lineage>
        <taxon>Eukaryota</taxon>
        <taxon>Metazoa</taxon>
        <taxon>Chordata</taxon>
        <taxon>Craniata</taxon>
        <taxon>Vertebrata</taxon>
        <taxon>Euteleostomi</taxon>
        <taxon>Actinopterygii</taxon>
        <taxon>Neopterygii</taxon>
        <taxon>Teleostei</taxon>
        <taxon>Neoteleostei</taxon>
        <taxon>Acanthomorphata</taxon>
        <taxon>Eupercaria</taxon>
        <taxon>Perciformes</taxon>
        <taxon>Cottioidei</taxon>
        <taxon>Cottales</taxon>
        <taxon>Liparidae</taxon>
        <taxon>Liparis</taxon>
    </lineage>
</organism>
<feature type="compositionally biased region" description="Polar residues" evidence="1">
    <location>
        <begin position="60"/>
        <end position="77"/>
    </location>
</feature>
<feature type="compositionally biased region" description="Basic and acidic residues" evidence="1">
    <location>
        <begin position="48"/>
        <end position="59"/>
    </location>
</feature>
<protein>
    <submittedName>
        <fullName evidence="2">Uncharacterized protein</fullName>
    </submittedName>
</protein>
<proteinExistence type="predicted"/>
<accession>A0A4Z2FMQ4</accession>
<dbReference type="EMBL" id="SRLO01001047">
    <property type="protein sequence ID" value="TNN42301.1"/>
    <property type="molecule type" value="Genomic_DNA"/>
</dbReference>